<organism evidence="2 3">
    <name type="scientific">Bradyrhizobium erythrophlei</name>
    <dbReference type="NCBI Taxonomy" id="1437360"/>
    <lineage>
        <taxon>Bacteria</taxon>
        <taxon>Pseudomonadati</taxon>
        <taxon>Pseudomonadota</taxon>
        <taxon>Alphaproteobacteria</taxon>
        <taxon>Hyphomicrobiales</taxon>
        <taxon>Nitrobacteraceae</taxon>
        <taxon>Bradyrhizobium</taxon>
    </lineage>
</organism>
<sequence>MFTLGTKSKELTLFYRATWEHIMRKFHSIASLRGDGLRPELQALFDRIAIDPRPVFFVRDGMVQAGPDPASETEPTNVVPLRADSPACGR</sequence>
<reference evidence="2 3" key="1">
    <citation type="submission" date="2016-11" db="EMBL/GenBank/DDBJ databases">
        <authorList>
            <person name="Jaros S."/>
            <person name="Januszkiewicz K."/>
            <person name="Wedrychowicz H."/>
        </authorList>
    </citation>
    <scope>NUCLEOTIDE SEQUENCE [LARGE SCALE GENOMIC DNA]</scope>
    <source>
        <strain evidence="2 3">GAS242</strain>
    </source>
</reference>
<evidence type="ECO:0000256" key="1">
    <source>
        <dbReference type="SAM" id="MobiDB-lite"/>
    </source>
</evidence>
<dbReference type="AlphaFoldDB" id="A0A1M5PUC8"/>
<gene>
    <name evidence="2" type="ORF">SAMN05444169_5461</name>
</gene>
<dbReference type="Proteomes" id="UP000190675">
    <property type="component" value="Chromosome I"/>
</dbReference>
<proteinExistence type="predicted"/>
<evidence type="ECO:0000313" key="2">
    <source>
        <dbReference type="EMBL" id="SHH05089.1"/>
    </source>
</evidence>
<evidence type="ECO:0000313" key="3">
    <source>
        <dbReference type="Proteomes" id="UP000190675"/>
    </source>
</evidence>
<protein>
    <submittedName>
        <fullName evidence="2">Uncharacterized protein</fullName>
    </submittedName>
</protein>
<accession>A0A1M5PUC8</accession>
<dbReference type="EMBL" id="LT670818">
    <property type="protein sequence ID" value="SHH05089.1"/>
    <property type="molecule type" value="Genomic_DNA"/>
</dbReference>
<feature type="region of interest" description="Disordered" evidence="1">
    <location>
        <begin position="66"/>
        <end position="90"/>
    </location>
</feature>
<name>A0A1M5PUC8_9BRAD</name>